<gene>
    <name evidence="2" type="ORF">MEPE_05205</name>
</gene>
<name>A0AAJ4XRB3_9BASI</name>
<dbReference type="EMBL" id="OAPG01000014">
    <property type="protein sequence ID" value="SNX86496.1"/>
    <property type="molecule type" value="Genomic_DNA"/>
</dbReference>
<proteinExistence type="predicted"/>
<evidence type="ECO:0000256" key="1">
    <source>
        <dbReference type="SAM" id="MobiDB-lite"/>
    </source>
</evidence>
<evidence type="ECO:0000313" key="2">
    <source>
        <dbReference type="EMBL" id="SNX86496.1"/>
    </source>
</evidence>
<dbReference type="Proteomes" id="UP001294444">
    <property type="component" value="Unassembled WGS sequence"/>
</dbReference>
<accession>A0AAJ4XRB3</accession>
<protein>
    <submittedName>
        <fullName evidence="2">Uncharacterized protein</fullName>
    </submittedName>
</protein>
<reference evidence="2" key="1">
    <citation type="submission" date="2023-10" db="EMBL/GenBank/DDBJ databases">
        <authorList>
            <person name="Guldener U."/>
        </authorList>
    </citation>
    <scope>NUCLEOTIDE SEQUENCE</scope>
    <source>
        <strain evidence="2">Mp4</strain>
    </source>
</reference>
<comment type="caution">
    <text evidence="2">The sequence shown here is derived from an EMBL/GenBank/DDBJ whole genome shotgun (WGS) entry which is preliminary data.</text>
</comment>
<feature type="region of interest" description="Disordered" evidence="1">
    <location>
        <begin position="186"/>
        <end position="213"/>
    </location>
</feature>
<sequence length="236" mass="26338">MVVRRMTRRSRDEVPPMDLAPELRGCALNDAPRRHCQFMILDDGVVRMQNRRQCSTERVKVGAAECDDGDEGMGCSDAKDKVKLVQWAGTVKPGGGILSLCRMVWNPETGRAMDLGKGQQQRSMLENHSHILVVGSHRSKEVEANGWRCDVYNTCHHRYNTKNHGGGFAIQRVTSIKYQAKLVRQGPPESSESLTAADEKVPIKKQSPRHATPINAQRACVATKRFYGAEPCSLRL</sequence>
<evidence type="ECO:0000313" key="3">
    <source>
        <dbReference type="Proteomes" id="UP001294444"/>
    </source>
</evidence>
<keyword evidence="3" id="KW-1185">Reference proteome</keyword>
<organism evidence="2 3">
    <name type="scientific">Melanopsichium pennsylvanicum</name>
    <dbReference type="NCBI Taxonomy" id="63383"/>
    <lineage>
        <taxon>Eukaryota</taxon>
        <taxon>Fungi</taxon>
        <taxon>Dikarya</taxon>
        <taxon>Basidiomycota</taxon>
        <taxon>Ustilaginomycotina</taxon>
        <taxon>Ustilaginomycetes</taxon>
        <taxon>Ustilaginales</taxon>
        <taxon>Ustilaginaceae</taxon>
        <taxon>Melanopsichium</taxon>
    </lineage>
</organism>
<dbReference type="AlphaFoldDB" id="A0AAJ4XRB3"/>